<evidence type="ECO:0000259" key="2">
    <source>
        <dbReference type="PROSITE" id="PS51549"/>
    </source>
</evidence>
<accession>A0A1V8NDU1</accession>
<evidence type="ECO:0000313" key="3">
    <source>
        <dbReference type="EMBL" id="ASC71695.1"/>
    </source>
</evidence>
<keyword evidence="1" id="KW-0732">Signal</keyword>
<feature type="chain" id="PRO_5011986056" description="DM13 domain-containing protein" evidence="1">
    <location>
        <begin position="22"/>
        <end position="160"/>
    </location>
</feature>
<dbReference type="InterPro" id="IPR019545">
    <property type="entry name" value="DM13_domain"/>
</dbReference>
<dbReference type="STRING" id="1641165.XM38_18215"/>
<dbReference type="KEGG" id="hhg:XM38_026490"/>
<feature type="signal peptide" evidence="1">
    <location>
        <begin position="1"/>
        <end position="21"/>
    </location>
</feature>
<gene>
    <name evidence="3" type="ORF">XM38_026490</name>
</gene>
<dbReference type="Pfam" id="PF10517">
    <property type="entry name" value="DM13"/>
    <property type="match status" value="1"/>
</dbReference>
<protein>
    <recommendedName>
        <fullName evidence="2">DM13 domain-containing protein</fullName>
    </recommendedName>
</protein>
<reference evidence="3 4" key="1">
    <citation type="journal article" date="2016" name="Biochim. Biophys. Acta">
        <title>Characterization of red-shifted phycobilisomes isolated from the chlorophyll f-containing cyanobacterium Halomicronema hongdechloris.</title>
        <authorList>
            <person name="Li Y."/>
            <person name="Lin Y."/>
            <person name="Garvey C.J."/>
            <person name="Birch D."/>
            <person name="Corkery R.W."/>
            <person name="Loughlin P.C."/>
            <person name="Scheer H."/>
            <person name="Willows R.D."/>
            <person name="Chen M."/>
        </authorList>
    </citation>
    <scope>NUCLEOTIDE SEQUENCE [LARGE SCALE GENOMIC DNA]</scope>
    <source>
        <strain evidence="3 4">C2206</strain>
    </source>
</reference>
<name>A0A1V8NDU1_9CYAN</name>
<dbReference type="RefSeq" id="WP_080811514.1">
    <property type="nucleotide sequence ID" value="NZ_CP021983.2"/>
</dbReference>
<keyword evidence="4" id="KW-1185">Reference proteome</keyword>
<proteinExistence type="predicted"/>
<organism evidence="3 4">
    <name type="scientific">Halomicronema hongdechloris C2206</name>
    <dbReference type="NCBI Taxonomy" id="1641165"/>
    <lineage>
        <taxon>Bacteria</taxon>
        <taxon>Bacillati</taxon>
        <taxon>Cyanobacteriota</taxon>
        <taxon>Cyanophyceae</taxon>
        <taxon>Nodosilineales</taxon>
        <taxon>Nodosilineaceae</taxon>
        <taxon>Halomicronema</taxon>
    </lineage>
</organism>
<dbReference type="EMBL" id="CP021983">
    <property type="protein sequence ID" value="ASC71695.1"/>
    <property type="molecule type" value="Genomic_DNA"/>
</dbReference>
<dbReference type="AlphaFoldDB" id="A0A1V8NDU1"/>
<evidence type="ECO:0000313" key="4">
    <source>
        <dbReference type="Proteomes" id="UP000191901"/>
    </source>
</evidence>
<evidence type="ECO:0000256" key="1">
    <source>
        <dbReference type="SAM" id="SignalP"/>
    </source>
</evidence>
<dbReference type="PROSITE" id="PS51549">
    <property type="entry name" value="DM13"/>
    <property type="match status" value="1"/>
</dbReference>
<sequence length="160" mass="17114">MRRLALATLSVLALGTVATTAANGIKPIDMNALIHPTASASSLTTPTQLAAAQTAGEFVTVEQDHATTGTASIVTEGDQRYLVFDDAFDTARGPDVQVVLYTGSTVPVNLEEGDYVTLAPLQSFEGTQRYLIPDDIDLEDYQAVGIWCRQFNVTFGYAPL</sequence>
<feature type="domain" description="DM13" evidence="2">
    <location>
        <begin position="56"/>
        <end position="160"/>
    </location>
</feature>
<dbReference type="Proteomes" id="UP000191901">
    <property type="component" value="Chromosome"/>
</dbReference>